<evidence type="ECO:0000256" key="7">
    <source>
        <dbReference type="SAM" id="MobiDB-lite"/>
    </source>
</evidence>
<evidence type="ECO:0000256" key="3">
    <source>
        <dbReference type="ARBA" id="ARBA00022723"/>
    </source>
</evidence>
<organism evidence="9 10">
    <name type="scientific">Alkalispirillum mobile</name>
    <dbReference type="NCBI Taxonomy" id="85925"/>
    <lineage>
        <taxon>Bacteria</taxon>
        <taxon>Pseudomonadati</taxon>
        <taxon>Pseudomonadota</taxon>
        <taxon>Gammaproteobacteria</taxon>
        <taxon>Chromatiales</taxon>
        <taxon>Ectothiorhodospiraceae</taxon>
        <taxon>Alkalispirillum</taxon>
    </lineage>
</organism>
<keyword evidence="10" id="KW-1185">Reference proteome</keyword>
<dbReference type="GO" id="GO:0051539">
    <property type="term" value="F:4 iron, 4 sulfur cluster binding"/>
    <property type="evidence" value="ECO:0007669"/>
    <property type="project" value="UniProtKB-KW"/>
</dbReference>
<feature type="domain" description="4Fe-4S ferredoxin-type" evidence="8">
    <location>
        <begin position="112"/>
        <end position="136"/>
    </location>
</feature>
<feature type="compositionally biased region" description="Polar residues" evidence="7">
    <location>
        <begin position="156"/>
        <end position="172"/>
    </location>
</feature>
<dbReference type="Pfam" id="PF12800">
    <property type="entry name" value="Fer4_4"/>
    <property type="match status" value="1"/>
</dbReference>
<dbReference type="PROSITE" id="PS00198">
    <property type="entry name" value="4FE4S_FER_1"/>
    <property type="match status" value="1"/>
</dbReference>
<dbReference type="AlphaFoldDB" id="A0A498C3M6"/>
<reference evidence="9 10" key="1">
    <citation type="submission" date="2018-10" db="EMBL/GenBank/DDBJ databases">
        <title>Genomic Encyclopedia of Type Strains, Phase IV (KMG-IV): sequencing the most valuable type-strain genomes for metagenomic binning, comparative biology and taxonomic classification.</title>
        <authorList>
            <person name="Goeker M."/>
        </authorList>
    </citation>
    <scope>NUCLEOTIDE SEQUENCE [LARGE SCALE GENOMIC DNA]</scope>
    <source>
        <strain evidence="9 10">DSM 12769</strain>
    </source>
</reference>
<evidence type="ECO:0000256" key="6">
    <source>
        <dbReference type="ARBA" id="ARBA00023014"/>
    </source>
</evidence>
<keyword evidence="6" id="KW-0411">Iron-sulfur</keyword>
<name>A0A498C3M6_9GAMM</name>
<dbReference type="EMBL" id="RCDA01000001">
    <property type="protein sequence ID" value="RLK50265.1"/>
    <property type="molecule type" value="Genomic_DNA"/>
</dbReference>
<keyword evidence="4" id="KW-0249">Electron transport</keyword>
<dbReference type="Pfam" id="PF13247">
    <property type="entry name" value="Fer4_11"/>
    <property type="match status" value="1"/>
</dbReference>
<evidence type="ECO:0000313" key="10">
    <source>
        <dbReference type="Proteomes" id="UP000275461"/>
    </source>
</evidence>
<dbReference type="OrthoDB" id="9779457at2"/>
<dbReference type="InterPro" id="IPR017896">
    <property type="entry name" value="4Fe4S_Fe-S-bd"/>
</dbReference>
<feature type="domain" description="4Fe-4S ferredoxin-type" evidence="8">
    <location>
        <begin position="3"/>
        <end position="33"/>
    </location>
</feature>
<dbReference type="SUPFAM" id="SSF54862">
    <property type="entry name" value="4Fe-4S ferredoxins"/>
    <property type="match status" value="1"/>
</dbReference>
<dbReference type="PANTHER" id="PTHR42859:SF10">
    <property type="entry name" value="DIMETHYLSULFOXIDE REDUCTASE CHAIN B"/>
    <property type="match status" value="1"/>
</dbReference>
<evidence type="ECO:0000256" key="1">
    <source>
        <dbReference type="ARBA" id="ARBA00022448"/>
    </source>
</evidence>
<dbReference type="InterPro" id="IPR050294">
    <property type="entry name" value="RnfB_subfamily"/>
</dbReference>
<dbReference type="CDD" id="cd10550">
    <property type="entry name" value="DMSOR_beta_like"/>
    <property type="match status" value="1"/>
</dbReference>
<dbReference type="RefSeq" id="WP_121440767.1">
    <property type="nucleotide sequence ID" value="NZ_RCDA01000001.1"/>
</dbReference>
<evidence type="ECO:0000313" key="9">
    <source>
        <dbReference type="EMBL" id="RLK50265.1"/>
    </source>
</evidence>
<dbReference type="Proteomes" id="UP000275461">
    <property type="component" value="Unassembled WGS sequence"/>
</dbReference>
<accession>A0A498C3M6</accession>
<dbReference type="Gene3D" id="3.30.70.20">
    <property type="match status" value="2"/>
</dbReference>
<keyword evidence="2" id="KW-0004">4Fe-4S</keyword>
<keyword evidence="3" id="KW-0479">Metal-binding</keyword>
<proteinExistence type="predicted"/>
<evidence type="ECO:0000256" key="4">
    <source>
        <dbReference type="ARBA" id="ARBA00022982"/>
    </source>
</evidence>
<evidence type="ECO:0000259" key="8">
    <source>
        <dbReference type="PROSITE" id="PS51379"/>
    </source>
</evidence>
<feature type="domain" description="4Fe-4S ferredoxin-type" evidence="8">
    <location>
        <begin position="44"/>
        <end position="75"/>
    </location>
</feature>
<comment type="caution">
    <text evidence="9">The sequence shown here is derived from an EMBL/GenBank/DDBJ whole genome shotgun (WGS) entry which is preliminary data.</text>
</comment>
<protein>
    <submittedName>
        <fullName evidence="9">4Fe-4S binding protein</fullName>
    </submittedName>
</protein>
<gene>
    <name evidence="9" type="ORF">DFR31_0156</name>
</gene>
<dbReference type="InterPro" id="IPR017900">
    <property type="entry name" value="4Fe4S_Fe_S_CS"/>
</dbReference>
<sequence length="178" mass="19080">MQHVLKLEPALCTGCLQCEMACSYENTGAFNPARSRIKVFTFHEEGSFAPYTCTQCDEAWCMHSCPVEAITVDLQTGAKVVDEDVCVGCKVCTIACPFGTVNYEEATGKVAKCDLCGGDPWCAKACPTGAITWVPADTAGLERMRAWAYQAPRPQPTATKTPSGKPVQTYNPAPTGGQ</sequence>
<dbReference type="GO" id="GO:0046872">
    <property type="term" value="F:metal ion binding"/>
    <property type="evidence" value="ECO:0007669"/>
    <property type="project" value="UniProtKB-KW"/>
</dbReference>
<keyword evidence="5" id="KW-0408">Iron</keyword>
<evidence type="ECO:0000256" key="2">
    <source>
        <dbReference type="ARBA" id="ARBA00022485"/>
    </source>
</evidence>
<dbReference type="PANTHER" id="PTHR42859">
    <property type="entry name" value="OXIDOREDUCTASE"/>
    <property type="match status" value="1"/>
</dbReference>
<feature type="region of interest" description="Disordered" evidence="7">
    <location>
        <begin position="150"/>
        <end position="178"/>
    </location>
</feature>
<keyword evidence="1" id="KW-0813">Transport</keyword>
<evidence type="ECO:0000256" key="5">
    <source>
        <dbReference type="ARBA" id="ARBA00023004"/>
    </source>
</evidence>
<dbReference type="PROSITE" id="PS51379">
    <property type="entry name" value="4FE4S_FER_2"/>
    <property type="match status" value="4"/>
</dbReference>
<feature type="domain" description="4Fe-4S ferredoxin-type" evidence="8">
    <location>
        <begin position="77"/>
        <end position="106"/>
    </location>
</feature>